<dbReference type="Gene3D" id="2.60.120.830">
    <property type="match status" value="1"/>
</dbReference>
<comment type="caution">
    <text evidence="2">The sequence shown here is derived from an EMBL/GenBank/DDBJ whole genome shotgun (WGS) entry which is preliminary data.</text>
</comment>
<evidence type="ECO:0000313" key="3">
    <source>
        <dbReference type="Proteomes" id="UP001152795"/>
    </source>
</evidence>
<protein>
    <submittedName>
        <fullName evidence="2">Uncharacterized protein</fullName>
    </submittedName>
</protein>
<accession>A0A6S7JCE5</accession>
<dbReference type="GO" id="GO:0030198">
    <property type="term" value="P:extracellular matrix organization"/>
    <property type="evidence" value="ECO:0007669"/>
    <property type="project" value="TreeGrafter"/>
</dbReference>
<feature type="compositionally biased region" description="Basic and acidic residues" evidence="1">
    <location>
        <begin position="1"/>
        <end position="15"/>
    </location>
</feature>
<dbReference type="PANTHER" id="PTHR13723:SF200">
    <property type="entry name" value="ADAM METALLOPEPTIDASE WITH THROMBOSPONDIN TYPE 1 MOTIF B, ISOFORM B"/>
    <property type="match status" value="1"/>
</dbReference>
<gene>
    <name evidence="2" type="ORF">PACLA_8A058290</name>
</gene>
<dbReference type="GO" id="GO:0031012">
    <property type="term" value="C:extracellular matrix"/>
    <property type="evidence" value="ECO:0007669"/>
    <property type="project" value="TreeGrafter"/>
</dbReference>
<dbReference type="GO" id="GO:0006508">
    <property type="term" value="P:proteolysis"/>
    <property type="evidence" value="ECO:0007669"/>
    <property type="project" value="TreeGrafter"/>
</dbReference>
<dbReference type="EMBL" id="CACRXK020014981">
    <property type="protein sequence ID" value="CAB4027724.1"/>
    <property type="molecule type" value="Genomic_DNA"/>
</dbReference>
<dbReference type="Proteomes" id="UP001152795">
    <property type="component" value="Unassembled WGS sequence"/>
</dbReference>
<evidence type="ECO:0000256" key="1">
    <source>
        <dbReference type="SAM" id="MobiDB-lite"/>
    </source>
</evidence>
<keyword evidence="3" id="KW-1185">Reference proteome</keyword>
<dbReference type="PANTHER" id="PTHR13723">
    <property type="entry name" value="ADAMTS A DISINTEGRIN AND METALLOPROTEASE WITH THROMBOSPONDIN MOTIFS PROTEASE"/>
    <property type="match status" value="1"/>
</dbReference>
<reference evidence="2" key="1">
    <citation type="submission" date="2020-04" db="EMBL/GenBank/DDBJ databases">
        <authorList>
            <person name="Alioto T."/>
            <person name="Alioto T."/>
            <person name="Gomez Garrido J."/>
        </authorList>
    </citation>
    <scope>NUCLEOTIDE SEQUENCE</scope>
    <source>
        <strain evidence="2">A484AB</strain>
    </source>
</reference>
<name>A0A6S7JCE5_PARCT</name>
<dbReference type="AlphaFoldDB" id="A0A6S7JCE5"/>
<evidence type="ECO:0000313" key="2">
    <source>
        <dbReference type="EMBL" id="CAB4027724.1"/>
    </source>
</evidence>
<dbReference type="InterPro" id="IPR050439">
    <property type="entry name" value="ADAMTS_ADAMTS-like"/>
</dbReference>
<proteinExistence type="predicted"/>
<dbReference type="OrthoDB" id="9936463at2759"/>
<dbReference type="GO" id="GO:0004222">
    <property type="term" value="F:metalloendopeptidase activity"/>
    <property type="evidence" value="ECO:0007669"/>
    <property type="project" value="TreeGrafter"/>
</dbReference>
<feature type="region of interest" description="Disordered" evidence="1">
    <location>
        <begin position="1"/>
        <end position="24"/>
    </location>
</feature>
<sequence length="119" mass="13443">MPEHWGQHCSKENWRTKMKPRKATNDLRKQVLRQTVGCDKELNSDKVPDRCGRCGGLGTTCELKTANYTKDHSRYGFGNADTMLILKNGSSNIHVTKRGKTWNFIGIYLTNGVDKDGVN</sequence>
<organism evidence="2 3">
    <name type="scientific">Paramuricea clavata</name>
    <name type="common">Red gorgonian</name>
    <name type="synonym">Violescent sea-whip</name>
    <dbReference type="NCBI Taxonomy" id="317549"/>
    <lineage>
        <taxon>Eukaryota</taxon>
        <taxon>Metazoa</taxon>
        <taxon>Cnidaria</taxon>
        <taxon>Anthozoa</taxon>
        <taxon>Octocorallia</taxon>
        <taxon>Malacalcyonacea</taxon>
        <taxon>Plexauridae</taxon>
        <taxon>Paramuricea</taxon>
    </lineage>
</organism>